<evidence type="ECO:0000256" key="1">
    <source>
        <dbReference type="SAM" id="MobiDB-lite"/>
    </source>
</evidence>
<dbReference type="Proteomes" id="UP001392437">
    <property type="component" value="Unassembled WGS sequence"/>
</dbReference>
<name>A0AAW0Q3W3_9PEZI</name>
<evidence type="ECO:0000313" key="2">
    <source>
        <dbReference type="EMBL" id="KAK8093079.1"/>
    </source>
</evidence>
<organism evidence="2 3">
    <name type="scientific">Apiospora kogelbergensis</name>
    <dbReference type="NCBI Taxonomy" id="1337665"/>
    <lineage>
        <taxon>Eukaryota</taxon>
        <taxon>Fungi</taxon>
        <taxon>Dikarya</taxon>
        <taxon>Ascomycota</taxon>
        <taxon>Pezizomycotina</taxon>
        <taxon>Sordariomycetes</taxon>
        <taxon>Xylariomycetidae</taxon>
        <taxon>Amphisphaeriales</taxon>
        <taxon>Apiosporaceae</taxon>
        <taxon>Apiospora</taxon>
    </lineage>
</organism>
<keyword evidence="3" id="KW-1185">Reference proteome</keyword>
<sequence>MILSSTSPTDLPPRPSPSPWPFFHQALQAPPSAIRPTNRILCKNPMGEGSPFAGREWEPFERLVEPHLESKTTNGDIALYPRRPARETNGFPTSKDPRLLADLPLFALAQTAKTPCVETSLSMATAAMKTKAALSTTTKIRAP</sequence>
<feature type="region of interest" description="Disordered" evidence="1">
    <location>
        <begin position="74"/>
        <end position="96"/>
    </location>
</feature>
<gene>
    <name evidence="2" type="ORF">PG999_014666</name>
</gene>
<protein>
    <submittedName>
        <fullName evidence="2">Uncharacterized protein</fullName>
    </submittedName>
</protein>
<evidence type="ECO:0000313" key="3">
    <source>
        <dbReference type="Proteomes" id="UP001392437"/>
    </source>
</evidence>
<dbReference type="AlphaFoldDB" id="A0AAW0Q3W3"/>
<feature type="region of interest" description="Disordered" evidence="1">
    <location>
        <begin position="1"/>
        <end position="24"/>
    </location>
</feature>
<comment type="caution">
    <text evidence="2">The sequence shown here is derived from an EMBL/GenBank/DDBJ whole genome shotgun (WGS) entry which is preliminary data.</text>
</comment>
<dbReference type="EMBL" id="JAQQWP010000012">
    <property type="protein sequence ID" value="KAK8093079.1"/>
    <property type="molecule type" value="Genomic_DNA"/>
</dbReference>
<proteinExistence type="predicted"/>
<accession>A0AAW0Q3W3</accession>
<reference evidence="2 3" key="1">
    <citation type="submission" date="2023-01" db="EMBL/GenBank/DDBJ databases">
        <title>Analysis of 21 Apiospora genomes using comparative genomics revels a genus with tremendous synthesis potential of carbohydrate active enzymes and secondary metabolites.</title>
        <authorList>
            <person name="Sorensen T."/>
        </authorList>
    </citation>
    <scope>NUCLEOTIDE SEQUENCE [LARGE SCALE GENOMIC DNA]</scope>
    <source>
        <strain evidence="2 3">CBS 117206</strain>
    </source>
</reference>
<feature type="compositionally biased region" description="Pro residues" evidence="1">
    <location>
        <begin position="10"/>
        <end position="20"/>
    </location>
</feature>